<dbReference type="AlphaFoldDB" id="A0A4Y2BWY4"/>
<evidence type="ECO:0000313" key="1">
    <source>
        <dbReference type="EMBL" id="GBL96279.1"/>
    </source>
</evidence>
<dbReference type="EMBL" id="BGPR01000118">
    <property type="protein sequence ID" value="GBL96279.1"/>
    <property type="molecule type" value="Genomic_DNA"/>
</dbReference>
<keyword evidence="2" id="KW-1185">Reference proteome</keyword>
<evidence type="ECO:0000313" key="2">
    <source>
        <dbReference type="Proteomes" id="UP000499080"/>
    </source>
</evidence>
<comment type="caution">
    <text evidence="1">The sequence shown here is derived from an EMBL/GenBank/DDBJ whole genome shotgun (WGS) entry which is preliminary data.</text>
</comment>
<gene>
    <name evidence="1" type="ORF">AVEN_118806_1</name>
</gene>
<name>A0A4Y2BWY4_ARAVE</name>
<sequence length="82" mass="9143">MGPPRIVVVRGFVRWFKCSGKILVNARTPKEASQGTASVQFLRAVVECVCIMGTVHLVEFRLAINLQRRKQITEKLTMGTGL</sequence>
<protein>
    <submittedName>
        <fullName evidence="1">Uncharacterized protein</fullName>
    </submittedName>
</protein>
<organism evidence="1 2">
    <name type="scientific">Araneus ventricosus</name>
    <name type="common">Orbweaver spider</name>
    <name type="synonym">Epeira ventricosa</name>
    <dbReference type="NCBI Taxonomy" id="182803"/>
    <lineage>
        <taxon>Eukaryota</taxon>
        <taxon>Metazoa</taxon>
        <taxon>Ecdysozoa</taxon>
        <taxon>Arthropoda</taxon>
        <taxon>Chelicerata</taxon>
        <taxon>Arachnida</taxon>
        <taxon>Araneae</taxon>
        <taxon>Araneomorphae</taxon>
        <taxon>Entelegynae</taxon>
        <taxon>Araneoidea</taxon>
        <taxon>Araneidae</taxon>
        <taxon>Araneus</taxon>
    </lineage>
</organism>
<proteinExistence type="predicted"/>
<dbReference type="Proteomes" id="UP000499080">
    <property type="component" value="Unassembled WGS sequence"/>
</dbReference>
<accession>A0A4Y2BWY4</accession>
<reference evidence="1 2" key="1">
    <citation type="journal article" date="2019" name="Sci. Rep.">
        <title>Orb-weaving spider Araneus ventricosus genome elucidates the spidroin gene catalogue.</title>
        <authorList>
            <person name="Kono N."/>
            <person name="Nakamura H."/>
            <person name="Ohtoshi R."/>
            <person name="Moran D.A.P."/>
            <person name="Shinohara A."/>
            <person name="Yoshida Y."/>
            <person name="Fujiwara M."/>
            <person name="Mori M."/>
            <person name="Tomita M."/>
            <person name="Arakawa K."/>
        </authorList>
    </citation>
    <scope>NUCLEOTIDE SEQUENCE [LARGE SCALE GENOMIC DNA]</scope>
</reference>